<reference evidence="1" key="2">
    <citation type="journal article" date="2015" name="Data Brief">
        <title>Shoot transcriptome of the giant reed, Arundo donax.</title>
        <authorList>
            <person name="Barrero R.A."/>
            <person name="Guerrero F.D."/>
            <person name="Moolhuijzen P."/>
            <person name="Goolsby J.A."/>
            <person name="Tidwell J."/>
            <person name="Bellgard S.E."/>
            <person name="Bellgard M.I."/>
        </authorList>
    </citation>
    <scope>NUCLEOTIDE SEQUENCE</scope>
    <source>
        <tissue evidence="1">Shoot tissue taken approximately 20 cm above the soil surface</tissue>
    </source>
</reference>
<evidence type="ECO:0000313" key="1">
    <source>
        <dbReference type="EMBL" id="JAD43901.1"/>
    </source>
</evidence>
<name>A0A0A8ZYJ4_ARUDO</name>
<sequence length="19" mass="2318">MQFRNGTIIMKVSYKKNQM</sequence>
<reference evidence="1" key="1">
    <citation type="submission" date="2014-09" db="EMBL/GenBank/DDBJ databases">
        <authorList>
            <person name="Magalhaes I.L.F."/>
            <person name="Oliveira U."/>
            <person name="Santos F.R."/>
            <person name="Vidigal T.H.D.A."/>
            <person name="Brescovit A.D."/>
            <person name="Santos A.J."/>
        </authorList>
    </citation>
    <scope>NUCLEOTIDE SEQUENCE</scope>
    <source>
        <tissue evidence="1">Shoot tissue taken approximately 20 cm above the soil surface</tissue>
    </source>
</reference>
<dbReference type="EMBL" id="GBRH01253994">
    <property type="protein sequence ID" value="JAD43901.1"/>
    <property type="molecule type" value="Transcribed_RNA"/>
</dbReference>
<accession>A0A0A8ZYJ4</accession>
<organism evidence="1">
    <name type="scientific">Arundo donax</name>
    <name type="common">Giant reed</name>
    <name type="synonym">Donax arundinaceus</name>
    <dbReference type="NCBI Taxonomy" id="35708"/>
    <lineage>
        <taxon>Eukaryota</taxon>
        <taxon>Viridiplantae</taxon>
        <taxon>Streptophyta</taxon>
        <taxon>Embryophyta</taxon>
        <taxon>Tracheophyta</taxon>
        <taxon>Spermatophyta</taxon>
        <taxon>Magnoliopsida</taxon>
        <taxon>Liliopsida</taxon>
        <taxon>Poales</taxon>
        <taxon>Poaceae</taxon>
        <taxon>PACMAD clade</taxon>
        <taxon>Arundinoideae</taxon>
        <taxon>Arundineae</taxon>
        <taxon>Arundo</taxon>
    </lineage>
</organism>
<proteinExistence type="predicted"/>
<protein>
    <submittedName>
        <fullName evidence="1">Uncharacterized protein</fullName>
    </submittedName>
</protein>
<dbReference type="AlphaFoldDB" id="A0A0A8ZYJ4"/>